<feature type="non-terminal residue" evidence="2">
    <location>
        <position position="67"/>
    </location>
</feature>
<sequence length="67" mass="7509">MKEAAAEAEAEEAAKEKPSVTVTQQEEPSHFEKLKASREFQAFKQSFTKNVDGLRSNLNDIVEKNTP</sequence>
<feature type="compositionally biased region" description="Acidic residues" evidence="1">
    <location>
        <begin position="1"/>
        <end position="11"/>
    </location>
</feature>
<reference evidence="2" key="1">
    <citation type="journal article" date="2012" name="Biotechnol. Biofuels">
        <title>Microbial ?-glucosidases from cow rumen metagenome enhance the saccharification of lignocellulose in combination with commercial cellulase cocktail.</title>
        <authorList>
            <person name="Del Pozo M.V."/>
            <person name="Fernandez-Arrojo L."/>
            <person name="Gil-Martinez J."/>
            <person name="Montesinos A."/>
            <person name="Chernikova T.N."/>
            <person name="Nechitaylo T.Y."/>
            <person name="Waliszek A."/>
            <person name="Tortajada M."/>
            <person name="Rojas A."/>
            <person name="Huws S.A."/>
            <person name="Golyshina O.V."/>
            <person name="Newbold C.J."/>
            <person name="Polaina J."/>
            <person name="Ferrer M."/>
            <person name="Golyshin P.N."/>
        </authorList>
    </citation>
    <scope>NUCLEOTIDE SEQUENCE</scope>
</reference>
<dbReference type="AlphaFoldDB" id="M4Q092"/>
<evidence type="ECO:0000256" key="1">
    <source>
        <dbReference type="SAM" id="MobiDB-lite"/>
    </source>
</evidence>
<feature type="region of interest" description="Disordered" evidence="1">
    <location>
        <begin position="1"/>
        <end position="32"/>
    </location>
</feature>
<organism evidence="2">
    <name type="scientific">uncultured bacterium LAB20</name>
    <dbReference type="NCBI Taxonomy" id="1204709"/>
    <lineage>
        <taxon>Bacteria</taxon>
        <taxon>environmental samples</taxon>
    </lineage>
</organism>
<evidence type="ECO:0000313" key="2">
    <source>
        <dbReference type="EMBL" id="AGH13481.1"/>
    </source>
</evidence>
<accession>M4Q092</accession>
<protein>
    <submittedName>
        <fullName evidence="2">Uncharacterized protein</fullName>
    </submittedName>
</protein>
<name>M4Q092_9BACT</name>
<proteinExistence type="predicted"/>
<dbReference type="EMBL" id="JX163906">
    <property type="protein sequence ID" value="AGH13481.1"/>
    <property type="molecule type" value="Genomic_DNA"/>
</dbReference>